<evidence type="ECO:0000259" key="4">
    <source>
        <dbReference type="PROSITE" id="PS50119"/>
    </source>
</evidence>
<proteinExistence type="predicted"/>
<dbReference type="PANTHER" id="PTHR25462">
    <property type="entry name" value="BONUS, ISOFORM C-RELATED"/>
    <property type="match status" value="1"/>
</dbReference>
<organism evidence="5 6">
    <name type="scientific">Nosema bombycis (strain CQ1 / CVCC 102059)</name>
    <name type="common">Microsporidian parasite</name>
    <name type="synonym">Pebrine of silkworm</name>
    <dbReference type="NCBI Taxonomy" id="578461"/>
    <lineage>
        <taxon>Eukaryota</taxon>
        <taxon>Fungi</taxon>
        <taxon>Fungi incertae sedis</taxon>
        <taxon>Microsporidia</taxon>
        <taxon>Nosematidae</taxon>
        <taxon>Nosema</taxon>
    </lineage>
</organism>
<dbReference type="InterPro" id="IPR049808">
    <property type="entry name" value="CONSTANS-like_Bbox1"/>
</dbReference>
<accession>R0M717</accession>
<dbReference type="OrthoDB" id="153872at2759"/>
<dbReference type="GO" id="GO:0008270">
    <property type="term" value="F:zinc ion binding"/>
    <property type="evidence" value="ECO:0007669"/>
    <property type="project" value="UniProtKB-KW"/>
</dbReference>
<keyword evidence="3" id="KW-0863">Zinc-finger</keyword>
<dbReference type="EMBL" id="KB908967">
    <property type="protein sequence ID" value="EOB13794.1"/>
    <property type="molecule type" value="Genomic_DNA"/>
</dbReference>
<feature type="domain" description="B box-type" evidence="4">
    <location>
        <begin position="151"/>
        <end position="197"/>
    </location>
</feature>
<dbReference type="SUPFAM" id="SSF57845">
    <property type="entry name" value="B-box zinc-binding domain"/>
    <property type="match status" value="1"/>
</dbReference>
<dbReference type="AlphaFoldDB" id="R0M717"/>
<evidence type="ECO:0000256" key="3">
    <source>
        <dbReference type="PROSITE-ProRule" id="PRU00024"/>
    </source>
</evidence>
<reference evidence="5 6" key="1">
    <citation type="journal article" date="2013" name="BMC Genomics">
        <title>Comparative genomics of parasitic silkworm microsporidia reveal an association between genome expansion and host adaptation.</title>
        <authorList>
            <person name="Pan G."/>
            <person name="Xu J."/>
            <person name="Li T."/>
            <person name="Xia Q."/>
            <person name="Liu S.L."/>
            <person name="Zhang G."/>
            <person name="Li S."/>
            <person name="Li C."/>
            <person name="Liu H."/>
            <person name="Yang L."/>
            <person name="Liu T."/>
            <person name="Zhang X."/>
            <person name="Wu Z."/>
            <person name="Fan W."/>
            <person name="Dang X."/>
            <person name="Xiang H."/>
            <person name="Tao M."/>
            <person name="Li Y."/>
            <person name="Hu J."/>
            <person name="Li Z."/>
            <person name="Lin L."/>
            <person name="Luo J."/>
            <person name="Geng L."/>
            <person name="Wang L."/>
            <person name="Long M."/>
            <person name="Wan Y."/>
            <person name="He N."/>
            <person name="Zhang Z."/>
            <person name="Lu C."/>
            <person name="Keeling P.J."/>
            <person name="Wang J."/>
            <person name="Xiang Z."/>
            <person name="Zhou Z."/>
        </authorList>
    </citation>
    <scope>NUCLEOTIDE SEQUENCE [LARGE SCALE GENOMIC DNA]</scope>
    <source>
        <strain evidence="6">CQ1 / CVCC 102059</strain>
    </source>
</reference>
<keyword evidence="6" id="KW-1185">Reference proteome</keyword>
<sequence length="425" mass="49286">MQDLEYLLKFTLDSTTLKVDKIQDVSNSLSVNAFKKKFGDVKTIKGFTRSIGKTTFFPIFNVPLSKGVTHTVTYCEVAVGESVYVSKEYAKNLNPPDFFDSFVVNEAKDQTELLEDINIGEYSYVIKDESRILPLYEIVFEYDEELERKSKGAFICERCKSKQSISFCPSERANFCEECDEAVHIDEFHKRHDRYYFNQVGKRRFIYCRIHPTTMVDYFCDECMIPVCSKCKINGNHSESPCSSHPLMKYLDACDKLQETVRENNSELKPIKEHLQMNAGCFKERVTSFKDKISETRTRIENEFKSLMNALKLFESEQIRIINAQFIDIARRDCLLERLQAYPESLEPSQLVRSFKSVMAQFNDADVSTKVDHKPKEIELKGKMSLGDPLILVPRQGYSPRMDKSTKLYVDTRGTKSTNYDNTYY</sequence>
<dbReference type="Pfam" id="PF00643">
    <property type="entry name" value="zf-B_box"/>
    <property type="match status" value="1"/>
</dbReference>
<dbReference type="OMA" id="EYAMNCK"/>
<keyword evidence="1" id="KW-0479">Metal-binding</keyword>
<evidence type="ECO:0000256" key="2">
    <source>
        <dbReference type="ARBA" id="ARBA00022833"/>
    </source>
</evidence>
<dbReference type="CDD" id="cd19756">
    <property type="entry name" value="Bbox2"/>
    <property type="match status" value="1"/>
</dbReference>
<dbReference type="Gene3D" id="3.30.160.60">
    <property type="entry name" value="Classic Zinc Finger"/>
    <property type="match status" value="1"/>
</dbReference>
<dbReference type="Proteomes" id="UP000016927">
    <property type="component" value="Unassembled WGS sequence"/>
</dbReference>
<evidence type="ECO:0000313" key="6">
    <source>
        <dbReference type="Proteomes" id="UP000016927"/>
    </source>
</evidence>
<evidence type="ECO:0000256" key="1">
    <source>
        <dbReference type="ARBA" id="ARBA00022723"/>
    </source>
</evidence>
<dbReference type="HOGENOM" id="CLU_037459_0_0_1"/>
<feature type="domain" description="B box-type" evidence="4">
    <location>
        <begin position="203"/>
        <end position="250"/>
    </location>
</feature>
<protein>
    <submittedName>
        <fullName evidence="5">Tripartite motif-containing protein 45</fullName>
    </submittedName>
</protein>
<evidence type="ECO:0000313" key="5">
    <source>
        <dbReference type="EMBL" id="EOB13794.1"/>
    </source>
</evidence>
<dbReference type="VEuPathDB" id="MicrosporidiaDB:NBO_59g0016"/>
<dbReference type="CDD" id="cd19821">
    <property type="entry name" value="Bbox1_BBX-like"/>
    <property type="match status" value="1"/>
</dbReference>
<gene>
    <name evidence="5" type="primary">TRI45</name>
    <name evidence="5" type="ORF">NBO_59g0016</name>
</gene>
<dbReference type="PANTHER" id="PTHR25462:SF296">
    <property type="entry name" value="MEIOTIC P26, ISOFORM F"/>
    <property type="match status" value="1"/>
</dbReference>
<dbReference type="InterPro" id="IPR047153">
    <property type="entry name" value="TRIM45/56/19-like"/>
</dbReference>
<dbReference type="PROSITE" id="PS50119">
    <property type="entry name" value="ZF_BBOX"/>
    <property type="match status" value="2"/>
</dbReference>
<dbReference type="InterPro" id="IPR000315">
    <property type="entry name" value="Znf_B-box"/>
</dbReference>
<name>R0M717_NOSB1</name>
<dbReference type="STRING" id="578461.R0M717"/>
<keyword evidence="2" id="KW-0862">Zinc</keyword>